<gene>
    <name evidence="2" type="ORF">RDB_LOCUS100611</name>
</gene>
<dbReference type="EMBL" id="CAJNJQ010002113">
    <property type="protein sequence ID" value="CAE7161787.1"/>
    <property type="molecule type" value="Genomic_DNA"/>
</dbReference>
<evidence type="ECO:0000313" key="2">
    <source>
        <dbReference type="EMBL" id="CAE7161787.1"/>
    </source>
</evidence>
<evidence type="ECO:0000256" key="1">
    <source>
        <dbReference type="SAM" id="MobiDB-lite"/>
    </source>
</evidence>
<feature type="region of interest" description="Disordered" evidence="1">
    <location>
        <begin position="42"/>
        <end position="68"/>
    </location>
</feature>
<dbReference type="AlphaFoldDB" id="A0A8H3E3T1"/>
<reference evidence="2" key="1">
    <citation type="submission" date="2021-01" db="EMBL/GenBank/DDBJ databases">
        <authorList>
            <person name="Kaushik A."/>
        </authorList>
    </citation>
    <scope>NUCLEOTIDE SEQUENCE</scope>
    <source>
        <strain evidence="2">AG5</strain>
    </source>
</reference>
<dbReference type="Proteomes" id="UP000663827">
    <property type="component" value="Unassembled WGS sequence"/>
</dbReference>
<name>A0A8H3E3T1_9AGAM</name>
<accession>A0A8H3E3T1</accession>
<protein>
    <submittedName>
        <fullName evidence="2">Uncharacterized protein</fullName>
    </submittedName>
</protein>
<proteinExistence type="predicted"/>
<feature type="compositionally biased region" description="Basic and acidic residues" evidence="1">
    <location>
        <begin position="56"/>
        <end position="68"/>
    </location>
</feature>
<evidence type="ECO:0000313" key="3">
    <source>
        <dbReference type="Proteomes" id="UP000663827"/>
    </source>
</evidence>
<comment type="caution">
    <text evidence="2">The sequence shown here is derived from an EMBL/GenBank/DDBJ whole genome shotgun (WGS) entry which is preliminary data.</text>
</comment>
<organism evidence="2 3">
    <name type="scientific">Rhizoctonia solani</name>
    <dbReference type="NCBI Taxonomy" id="456999"/>
    <lineage>
        <taxon>Eukaryota</taxon>
        <taxon>Fungi</taxon>
        <taxon>Dikarya</taxon>
        <taxon>Basidiomycota</taxon>
        <taxon>Agaricomycotina</taxon>
        <taxon>Agaricomycetes</taxon>
        <taxon>Cantharellales</taxon>
        <taxon>Ceratobasidiaceae</taxon>
        <taxon>Rhizoctonia</taxon>
    </lineage>
</organism>
<sequence>MGRATAKLAAVVPPTGSDTGHALNEFRHVPQTPNTRVHREALNPSQPIHPLIDTSYHGHNENGHQETKETVCIPDVAVKRWRGYPTLGQSKLRRALARAICHAGVINPIVDAPALRGSPAPPYPRGAKYHAGLRSSASSSELSLMHDNTKQRLQAIRTRLRAEIITPTPVPSLKEDHQWNKLDETESRIRYLYLQLFCFMLWCDEVLLCGPKIVEHL</sequence>